<dbReference type="Proteomes" id="UP000615446">
    <property type="component" value="Unassembled WGS sequence"/>
</dbReference>
<dbReference type="AlphaFoldDB" id="A0A8H3QC40"/>
<comment type="caution">
    <text evidence="1">The sequence shown here is derived from an EMBL/GenBank/DDBJ whole genome shotgun (WGS) entry which is preliminary data.</text>
</comment>
<accession>A0A8H3QC40</accession>
<organism evidence="1 2">
    <name type="scientific">Rhizophagus clarus</name>
    <dbReference type="NCBI Taxonomy" id="94130"/>
    <lineage>
        <taxon>Eukaryota</taxon>
        <taxon>Fungi</taxon>
        <taxon>Fungi incertae sedis</taxon>
        <taxon>Mucoromycota</taxon>
        <taxon>Glomeromycotina</taxon>
        <taxon>Glomeromycetes</taxon>
        <taxon>Glomerales</taxon>
        <taxon>Glomeraceae</taxon>
        <taxon>Rhizophagus</taxon>
    </lineage>
</organism>
<gene>
    <name evidence="1" type="ORF">RCL2_000127500</name>
</gene>
<dbReference type="OrthoDB" id="5152093at2759"/>
<evidence type="ECO:0000313" key="1">
    <source>
        <dbReference type="EMBL" id="GES73761.1"/>
    </source>
</evidence>
<dbReference type="EMBL" id="BLAL01000011">
    <property type="protein sequence ID" value="GES73761.1"/>
    <property type="molecule type" value="Genomic_DNA"/>
</dbReference>
<name>A0A8H3QC40_9GLOM</name>
<proteinExistence type="predicted"/>
<protein>
    <submittedName>
        <fullName evidence="1">Uncharacterized protein</fullName>
    </submittedName>
</protein>
<sequence>MSVVPKCKKMKTRTALNLKGMVIKNSHDNTQNSLATYACRSLFNDTDPTVDFFSGSSTNIIILGEFISCDATKPRQGNSLVSKAATAAKLDHNISPLINICPKGANCCSDGHYCDGDDPICCGSGCMPQGATCCSDGNGYCDKDAPICCGTGCIPNDATCCDNQGDYCDGDTPVCCDDGCIPQDAVCCNDSQGGYCDKGTYCCETGCCSN</sequence>
<evidence type="ECO:0000313" key="2">
    <source>
        <dbReference type="Proteomes" id="UP000615446"/>
    </source>
</evidence>
<reference evidence="1" key="1">
    <citation type="submission" date="2019-10" db="EMBL/GenBank/DDBJ databases">
        <title>Conservation and host-specific expression of non-tandemly repeated heterogenous ribosome RNA gene in arbuscular mycorrhizal fungi.</title>
        <authorList>
            <person name="Maeda T."/>
            <person name="Kobayashi Y."/>
            <person name="Nakagawa T."/>
            <person name="Ezawa T."/>
            <person name="Yamaguchi K."/>
            <person name="Bino T."/>
            <person name="Nishimoto Y."/>
            <person name="Shigenobu S."/>
            <person name="Kawaguchi M."/>
        </authorList>
    </citation>
    <scope>NUCLEOTIDE SEQUENCE</scope>
    <source>
        <strain evidence="1">HR1</strain>
    </source>
</reference>